<dbReference type="OrthoDB" id="1739584at2"/>
<feature type="transmembrane region" description="Helical" evidence="1">
    <location>
        <begin position="124"/>
        <end position="145"/>
    </location>
</feature>
<protein>
    <submittedName>
        <fullName evidence="2">Uncharacterized protein</fullName>
    </submittedName>
</protein>
<gene>
    <name evidence="2" type="ORF">F7O84_05270</name>
</gene>
<keyword evidence="1" id="KW-0472">Membrane</keyword>
<accession>A0A7V7QMD7</accession>
<keyword evidence="3" id="KW-1185">Reference proteome</keyword>
<feature type="transmembrane region" description="Helical" evidence="1">
    <location>
        <begin position="93"/>
        <end position="118"/>
    </location>
</feature>
<dbReference type="AlphaFoldDB" id="A0A7V7QMD7"/>
<reference evidence="2 3" key="1">
    <citation type="submission" date="2019-09" db="EMBL/GenBank/DDBJ databases">
        <authorList>
            <person name="Valk L.C."/>
        </authorList>
    </citation>
    <scope>NUCLEOTIDE SEQUENCE [LARGE SCALE GENOMIC DNA]</scope>
    <source>
        <strain evidence="2">GalUA</strain>
    </source>
</reference>
<sequence length="229" mass="26152">MAWCPKCRNEYVNGITFCKDCSETLVDSLEEYDKILMEEKATLEPQIIAGEIPGFEEEAEDKNYEEITSKLTKVSTVYVKKEDKYKDTLSSAYTLLIVGFGGLAVLLLVITDIINLNLASPGKYVTYSGMAILLFVFIIIGFNSLKSSKRLAKEAESENQLTEDIFNWFDKNISLDLIDNGITDDMQEEVKYFKRIDNIKEIIQKAYGELNENYLDKIADDIFQEKIHS</sequence>
<evidence type="ECO:0000313" key="2">
    <source>
        <dbReference type="EMBL" id="KAB1439796.1"/>
    </source>
</evidence>
<evidence type="ECO:0000313" key="3">
    <source>
        <dbReference type="Proteomes" id="UP000461768"/>
    </source>
</evidence>
<keyword evidence="1" id="KW-1133">Transmembrane helix</keyword>
<name>A0A7V7QMD7_9FIRM</name>
<dbReference type="EMBL" id="WAGX01000004">
    <property type="protein sequence ID" value="KAB1439796.1"/>
    <property type="molecule type" value="Genomic_DNA"/>
</dbReference>
<dbReference type="Proteomes" id="UP000461768">
    <property type="component" value="Unassembled WGS sequence"/>
</dbReference>
<proteinExistence type="predicted"/>
<dbReference type="RefSeq" id="WP_151142665.1">
    <property type="nucleotide sequence ID" value="NZ_WAGX01000004.1"/>
</dbReference>
<comment type="caution">
    <text evidence="2">The sequence shown here is derived from an EMBL/GenBank/DDBJ whole genome shotgun (WGS) entry which is preliminary data.</text>
</comment>
<evidence type="ECO:0000256" key="1">
    <source>
        <dbReference type="SAM" id="Phobius"/>
    </source>
</evidence>
<organism evidence="2 3">
    <name type="scientific">Candidatus Galacturonatibacter soehngenii</name>
    <dbReference type="NCBI Taxonomy" id="2307010"/>
    <lineage>
        <taxon>Bacteria</taxon>
        <taxon>Bacillati</taxon>
        <taxon>Bacillota</taxon>
        <taxon>Clostridia</taxon>
        <taxon>Lachnospirales</taxon>
        <taxon>Lachnospiraceae</taxon>
        <taxon>Candidatus Galacturonatibacter</taxon>
    </lineage>
</organism>
<reference evidence="2 3" key="2">
    <citation type="submission" date="2020-02" db="EMBL/GenBank/DDBJ databases">
        <title>Candidatus Galacturonibacter soehngenii shows hetero-acetogenic catabolism of galacturonic acid but lacks a canonical carbon monoxide dehydrogenase/acetyl-CoA synthase complex.</title>
        <authorList>
            <person name="Diender M."/>
            <person name="Stouten G.R."/>
            <person name="Petersen J.F."/>
            <person name="Nielsen P.H."/>
            <person name="Dueholm M.S."/>
            <person name="Pronk J.T."/>
            <person name="Van Loosdrecht M.C.M."/>
        </authorList>
    </citation>
    <scope>NUCLEOTIDE SEQUENCE [LARGE SCALE GENOMIC DNA]</scope>
    <source>
        <strain evidence="2">GalUA</strain>
    </source>
</reference>
<keyword evidence="1" id="KW-0812">Transmembrane</keyword>